<dbReference type="AlphaFoldDB" id="A0A6N2NJ42"/>
<dbReference type="PANTHER" id="PTHR21426">
    <property type="entry name" value="EXOCYST COMPLEX COMPONENT 8"/>
    <property type="match status" value="1"/>
</dbReference>
<dbReference type="GO" id="GO:0008104">
    <property type="term" value="P:intracellular protein localization"/>
    <property type="evidence" value="ECO:0007669"/>
    <property type="project" value="TreeGrafter"/>
</dbReference>
<dbReference type="InterPro" id="IPR042561">
    <property type="entry name" value="Exo84_C_1"/>
</dbReference>
<dbReference type="GO" id="GO:0006893">
    <property type="term" value="P:Golgi to plasma membrane transport"/>
    <property type="evidence" value="ECO:0007669"/>
    <property type="project" value="TreeGrafter"/>
</dbReference>
<dbReference type="SUPFAM" id="SSF74788">
    <property type="entry name" value="Cullin repeat-like"/>
    <property type="match status" value="1"/>
</dbReference>
<dbReference type="GO" id="GO:0006887">
    <property type="term" value="P:exocytosis"/>
    <property type="evidence" value="ECO:0007669"/>
    <property type="project" value="UniProtKB-KW"/>
</dbReference>
<dbReference type="GO" id="GO:0000145">
    <property type="term" value="C:exocyst"/>
    <property type="evidence" value="ECO:0007669"/>
    <property type="project" value="InterPro"/>
</dbReference>
<accession>A0A6N2NJ42</accession>
<evidence type="ECO:0000256" key="3">
    <source>
        <dbReference type="ARBA" id="ARBA00022483"/>
    </source>
</evidence>
<comment type="similarity">
    <text evidence="1">Belongs to the EXO84 family.</text>
</comment>
<dbReference type="EMBL" id="CAADRP010002151">
    <property type="protein sequence ID" value="VFU62324.1"/>
    <property type="molecule type" value="Genomic_DNA"/>
</dbReference>
<sequence>MSRTSSIGDSAELEGNLTLSDHLKVKNSHFDPNAFVTSKCQTMNEKPLYAYFYEKFPVDSSSSSSWFERTCSHRFFVAASKDSIADDHLSNLDERELFELEDWLIELLDNFEVLLAEMKVAEAMQALEKGEELANKSMKKHSLSPTALVTLETAIRSQRQKLAYQLAEAISQPSTRGQELRSAVLALKTLGMLSAMNANLKKIEKISVALAAADDWLLIYPPAGGYPFSSSASLGSAMASQPKLSSNANRFNSMNQDFLEDARPLESLQLDGSAWEAFCRIAETESQQLALLANASLLANELFPCAAMKLLPLPLRMDEQPKRSSERQSRLPEQREWKKKLQRSVDRLRDSFCRQHALDLIFTE</sequence>
<reference evidence="4" key="1">
    <citation type="submission" date="2019-03" db="EMBL/GenBank/DDBJ databases">
        <authorList>
            <person name="Mank J."/>
            <person name="Almeida P."/>
        </authorList>
    </citation>
    <scope>NUCLEOTIDE SEQUENCE</scope>
    <source>
        <strain evidence="4">78183</strain>
    </source>
</reference>
<gene>
    <name evidence="4" type="ORF">SVIM_LOCUS471101</name>
</gene>
<dbReference type="Gene3D" id="1.20.58.1210">
    <property type="entry name" value="Exo84p, N-terminal helical domain"/>
    <property type="match status" value="1"/>
</dbReference>
<evidence type="ECO:0000256" key="2">
    <source>
        <dbReference type="ARBA" id="ARBA00022448"/>
    </source>
</evidence>
<organism evidence="4">
    <name type="scientific">Salix viminalis</name>
    <name type="common">Common osier</name>
    <name type="synonym">Basket willow</name>
    <dbReference type="NCBI Taxonomy" id="40686"/>
    <lineage>
        <taxon>Eukaryota</taxon>
        <taxon>Viridiplantae</taxon>
        <taxon>Streptophyta</taxon>
        <taxon>Embryophyta</taxon>
        <taxon>Tracheophyta</taxon>
        <taxon>Spermatophyta</taxon>
        <taxon>Magnoliopsida</taxon>
        <taxon>eudicotyledons</taxon>
        <taxon>Gunneridae</taxon>
        <taxon>Pentapetalae</taxon>
        <taxon>rosids</taxon>
        <taxon>fabids</taxon>
        <taxon>Malpighiales</taxon>
        <taxon>Salicaceae</taxon>
        <taxon>Saliceae</taxon>
        <taxon>Salix</taxon>
    </lineage>
</organism>
<keyword evidence="2" id="KW-0813">Transport</keyword>
<name>A0A6N2NJ42_SALVM</name>
<dbReference type="InterPro" id="IPR016159">
    <property type="entry name" value="Cullin_repeat-like_dom_sf"/>
</dbReference>
<keyword evidence="3" id="KW-0268">Exocytosis</keyword>
<proteinExistence type="inferred from homology"/>
<evidence type="ECO:0000256" key="1">
    <source>
        <dbReference type="ARBA" id="ARBA00007210"/>
    </source>
</evidence>
<protein>
    <submittedName>
        <fullName evidence="4">Uncharacterized protein</fullName>
    </submittedName>
</protein>
<dbReference type="InterPro" id="IPR033961">
    <property type="entry name" value="Exo84"/>
</dbReference>
<dbReference type="PANTHER" id="PTHR21426:SF15">
    <property type="entry name" value="EXOCYST COMPLEX COMPONENT EXO84A"/>
    <property type="match status" value="1"/>
</dbReference>
<evidence type="ECO:0000313" key="4">
    <source>
        <dbReference type="EMBL" id="VFU62324.1"/>
    </source>
</evidence>